<protein>
    <submittedName>
        <fullName evidence="2">Secreted protein</fullName>
    </submittedName>
</protein>
<accession>A0A0A7CNA8</accession>
<dbReference type="AlphaFoldDB" id="A0A0A7CNA8"/>
<organism evidence="2">
    <name type="scientific">Achlya hypogyna</name>
    <name type="common">Oomycete</name>
    <name type="synonym">Protoachlya hypogyna</name>
    <dbReference type="NCBI Taxonomy" id="1202772"/>
    <lineage>
        <taxon>Eukaryota</taxon>
        <taxon>Sar</taxon>
        <taxon>Stramenopiles</taxon>
        <taxon>Oomycota</taxon>
        <taxon>Saprolegniomycetes</taxon>
        <taxon>Saprolegniales</taxon>
        <taxon>Achlyaceae</taxon>
        <taxon>Achlya</taxon>
    </lineage>
</organism>
<feature type="chain" id="PRO_5002025915" evidence="1">
    <location>
        <begin position="21"/>
        <end position="73"/>
    </location>
</feature>
<dbReference type="EMBL" id="KM038443">
    <property type="protein sequence ID" value="AIG55904.1"/>
    <property type="molecule type" value="Genomic_DNA"/>
</dbReference>
<reference evidence="2" key="1">
    <citation type="journal article" date="2014" name="Genome Biol. Evol.">
        <title>The secreted proteins of Achlya hypogyna and Thraustotheca clavata identify the ancestral oomycete secretome and reveal gene acquisitions by horizontal gene transfer.</title>
        <authorList>
            <person name="Misner I."/>
            <person name="Blouin N."/>
            <person name="Leonard G."/>
            <person name="Richards T.A."/>
            <person name="Lane C.E."/>
        </authorList>
    </citation>
    <scope>NUCLEOTIDE SEQUENCE</scope>
    <source>
        <strain evidence="2">ATCC 48635</strain>
    </source>
</reference>
<evidence type="ECO:0000313" key="2">
    <source>
        <dbReference type="EMBL" id="AIG55904.1"/>
    </source>
</evidence>
<keyword evidence="1" id="KW-0732">Signal</keyword>
<feature type="signal peptide" evidence="1">
    <location>
        <begin position="1"/>
        <end position="20"/>
    </location>
</feature>
<evidence type="ECO:0000256" key="1">
    <source>
        <dbReference type="SAM" id="SignalP"/>
    </source>
</evidence>
<name>A0A0A7CNA8_ACHHY</name>
<sequence>MAKSTLLLLVLFAAIQLAAAAPFPSSDSSAAEDPRVRLEKLKERLREHRQHHDSRPRSVLPTVIHLLKRPRTS</sequence>
<proteinExistence type="predicted"/>